<keyword evidence="7" id="KW-1185">Reference proteome</keyword>
<keyword evidence="1 4" id="KW-0349">Heme</keyword>
<keyword evidence="3 4" id="KW-0408">Iron</keyword>
<accession>A0A1I2K6L1</accession>
<dbReference type="Gene3D" id="1.10.760.10">
    <property type="entry name" value="Cytochrome c-like domain"/>
    <property type="match status" value="1"/>
</dbReference>
<evidence type="ECO:0000259" key="5">
    <source>
        <dbReference type="PROSITE" id="PS51007"/>
    </source>
</evidence>
<dbReference type="PROSITE" id="PS51007">
    <property type="entry name" value="CYTC"/>
    <property type="match status" value="1"/>
</dbReference>
<dbReference type="GO" id="GO:0009055">
    <property type="term" value="F:electron transfer activity"/>
    <property type="evidence" value="ECO:0007669"/>
    <property type="project" value="InterPro"/>
</dbReference>
<dbReference type="InterPro" id="IPR036909">
    <property type="entry name" value="Cyt_c-like_dom_sf"/>
</dbReference>
<evidence type="ECO:0000313" key="6">
    <source>
        <dbReference type="EMBL" id="SFF60837.1"/>
    </source>
</evidence>
<organism evidence="6 7">
    <name type="scientific">Thermoflexibacter ruber</name>
    <dbReference type="NCBI Taxonomy" id="1003"/>
    <lineage>
        <taxon>Bacteria</taxon>
        <taxon>Pseudomonadati</taxon>
        <taxon>Bacteroidota</taxon>
        <taxon>Cytophagia</taxon>
        <taxon>Cytophagales</taxon>
        <taxon>Thermoflexibacteraceae</taxon>
        <taxon>Thermoflexibacter</taxon>
    </lineage>
</organism>
<dbReference type="Proteomes" id="UP000199513">
    <property type="component" value="Unassembled WGS sequence"/>
</dbReference>
<feature type="domain" description="Cytochrome c" evidence="5">
    <location>
        <begin position="30"/>
        <end position="117"/>
    </location>
</feature>
<keyword evidence="2 4" id="KW-0479">Metal-binding</keyword>
<name>A0A1I2K6L1_9BACT</name>
<evidence type="ECO:0000313" key="7">
    <source>
        <dbReference type="Proteomes" id="UP000199513"/>
    </source>
</evidence>
<evidence type="ECO:0000256" key="3">
    <source>
        <dbReference type="ARBA" id="ARBA00023004"/>
    </source>
</evidence>
<dbReference type="AlphaFoldDB" id="A0A1I2K6L1"/>
<dbReference type="InterPro" id="IPR009056">
    <property type="entry name" value="Cyt_c-like_dom"/>
</dbReference>
<reference evidence="6 7" key="1">
    <citation type="submission" date="2016-10" db="EMBL/GenBank/DDBJ databases">
        <authorList>
            <person name="de Groot N.N."/>
        </authorList>
    </citation>
    <scope>NUCLEOTIDE SEQUENCE [LARGE SCALE GENOMIC DNA]</scope>
    <source>
        <strain>GEY</strain>
        <strain evidence="7">DSM 9560</strain>
    </source>
</reference>
<dbReference type="Pfam" id="PF00034">
    <property type="entry name" value="Cytochrom_C"/>
    <property type="match status" value="1"/>
</dbReference>
<dbReference type="RefSeq" id="WP_091549537.1">
    <property type="nucleotide sequence ID" value="NZ_FONY01000080.1"/>
</dbReference>
<proteinExistence type="predicted"/>
<dbReference type="GO" id="GO:0020037">
    <property type="term" value="F:heme binding"/>
    <property type="evidence" value="ECO:0007669"/>
    <property type="project" value="InterPro"/>
</dbReference>
<dbReference type="PANTHER" id="PTHR35008">
    <property type="entry name" value="BLL4482 PROTEIN-RELATED"/>
    <property type="match status" value="1"/>
</dbReference>
<gene>
    <name evidence="6" type="ORF">SAMN04488541_10803</name>
</gene>
<dbReference type="STRING" id="1003.SAMN04488541_10803"/>
<evidence type="ECO:0000256" key="4">
    <source>
        <dbReference type="PROSITE-ProRule" id="PRU00433"/>
    </source>
</evidence>
<protein>
    <submittedName>
        <fullName evidence="6">Cytochrome C oxidase, cbb3-type, subunit III</fullName>
    </submittedName>
</protein>
<evidence type="ECO:0000256" key="2">
    <source>
        <dbReference type="ARBA" id="ARBA00022723"/>
    </source>
</evidence>
<dbReference type="EMBL" id="FONY01000080">
    <property type="protein sequence ID" value="SFF60837.1"/>
    <property type="molecule type" value="Genomic_DNA"/>
</dbReference>
<dbReference type="SUPFAM" id="SSF46626">
    <property type="entry name" value="Cytochrome c"/>
    <property type="match status" value="1"/>
</dbReference>
<evidence type="ECO:0000256" key="1">
    <source>
        <dbReference type="ARBA" id="ARBA00022617"/>
    </source>
</evidence>
<sequence length="136" mass="14787">MTKRNLLLICTFILGISTLFSFSFQNDLAASIKRGGNIYSANCIACHMESGEGLAGVFPPLKGSDYLADKKKAIRALINGLQGEITVNGKKYNNVMPASGLNDQEIADVLTYVNNTWGNKGGRITKEEVASERKKK</sequence>
<dbReference type="PANTHER" id="PTHR35008:SF8">
    <property type="entry name" value="ALCOHOL DEHYDROGENASE CYTOCHROME C SUBUNIT"/>
    <property type="match status" value="1"/>
</dbReference>
<dbReference type="InterPro" id="IPR051459">
    <property type="entry name" value="Cytochrome_c-type_DH"/>
</dbReference>
<dbReference type="GO" id="GO:0046872">
    <property type="term" value="F:metal ion binding"/>
    <property type="evidence" value="ECO:0007669"/>
    <property type="project" value="UniProtKB-KW"/>
</dbReference>
<dbReference type="OrthoDB" id="9811395at2"/>